<sequence>MNISSNLGTAANAVKRVTTDETALGLQRWRLALLAILLRKLTVIIQVFIHVASAKKRGIIDGHVRKEMLA</sequence>
<keyword evidence="2" id="KW-1185">Reference proteome</keyword>
<reference evidence="2" key="1">
    <citation type="journal article" date="2014" name="Science">
        <title>Ancient hybridizations among the ancestral genomes of bread wheat.</title>
        <authorList>
            <consortium name="International Wheat Genome Sequencing Consortium,"/>
            <person name="Marcussen T."/>
            <person name="Sandve S.R."/>
            <person name="Heier L."/>
            <person name="Spannagl M."/>
            <person name="Pfeifer M."/>
            <person name="Jakobsen K.S."/>
            <person name="Wulff B.B."/>
            <person name="Steuernagel B."/>
            <person name="Mayer K.F."/>
            <person name="Olsen O.A."/>
        </authorList>
    </citation>
    <scope>NUCLEOTIDE SEQUENCE [LARGE SCALE GENOMIC DNA]</scope>
    <source>
        <strain evidence="2">cv. AL8/78</strain>
    </source>
</reference>
<dbReference type="AlphaFoldDB" id="A0A453F859"/>
<dbReference type="Gramene" id="AET3Gv20605100.38">
    <property type="protein sequence ID" value="AET3Gv20605100.38"/>
    <property type="gene ID" value="AET3Gv20605100"/>
</dbReference>
<name>A0A453F859_AEGTS</name>
<dbReference type="EnsemblPlants" id="AET3Gv20605100.38">
    <property type="protein sequence ID" value="AET3Gv20605100.38"/>
    <property type="gene ID" value="AET3Gv20605100"/>
</dbReference>
<accession>A0A453F859</accession>
<dbReference type="Proteomes" id="UP000015105">
    <property type="component" value="Chromosome 3D"/>
</dbReference>
<reference evidence="1" key="4">
    <citation type="submission" date="2019-03" db="UniProtKB">
        <authorList>
            <consortium name="EnsemblPlants"/>
        </authorList>
    </citation>
    <scope>IDENTIFICATION</scope>
</reference>
<evidence type="ECO:0000313" key="1">
    <source>
        <dbReference type="EnsemblPlants" id="AET3Gv20605100.38"/>
    </source>
</evidence>
<proteinExistence type="predicted"/>
<organism evidence="1 2">
    <name type="scientific">Aegilops tauschii subsp. strangulata</name>
    <name type="common">Goatgrass</name>
    <dbReference type="NCBI Taxonomy" id="200361"/>
    <lineage>
        <taxon>Eukaryota</taxon>
        <taxon>Viridiplantae</taxon>
        <taxon>Streptophyta</taxon>
        <taxon>Embryophyta</taxon>
        <taxon>Tracheophyta</taxon>
        <taxon>Spermatophyta</taxon>
        <taxon>Magnoliopsida</taxon>
        <taxon>Liliopsida</taxon>
        <taxon>Poales</taxon>
        <taxon>Poaceae</taxon>
        <taxon>BOP clade</taxon>
        <taxon>Pooideae</taxon>
        <taxon>Triticodae</taxon>
        <taxon>Triticeae</taxon>
        <taxon>Triticinae</taxon>
        <taxon>Aegilops</taxon>
    </lineage>
</organism>
<evidence type="ECO:0000313" key="2">
    <source>
        <dbReference type="Proteomes" id="UP000015105"/>
    </source>
</evidence>
<reference evidence="1" key="5">
    <citation type="journal article" date="2021" name="G3 (Bethesda)">
        <title>Aegilops tauschii genome assembly Aet v5.0 features greater sequence contiguity and improved annotation.</title>
        <authorList>
            <person name="Wang L."/>
            <person name="Zhu T."/>
            <person name="Rodriguez J.C."/>
            <person name="Deal K.R."/>
            <person name="Dubcovsky J."/>
            <person name="McGuire P.E."/>
            <person name="Lux T."/>
            <person name="Spannagl M."/>
            <person name="Mayer K.F.X."/>
            <person name="Baldrich P."/>
            <person name="Meyers B.C."/>
            <person name="Huo N."/>
            <person name="Gu Y.Q."/>
            <person name="Zhou H."/>
            <person name="Devos K.M."/>
            <person name="Bennetzen J.L."/>
            <person name="Unver T."/>
            <person name="Budak H."/>
            <person name="Gulick P.J."/>
            <person name="Galiba G."/>
            <person name="Kalapos B."/>
            <person name="Nelson D.R."/>
            <person name="Li P."/>
            <person name="You F.M."/>
            <person name="Luo M.C."/>
            <person name="Dvorak J."/>
        </authorList>
    </citation>
    <scope>NUCLEOTIDE SEQUENCE [LARGE SCALE GENOMIC DNA]</scope>
    <source>
        <strain evidence="1">cv. AL8/78</strain>
    </source>
</reference>
<reference evidence="1" key="3">
    <citation type="journal article" date="2017" name="Nature">
        <title>Genome sequence of the progenitor of the wheat D genome Aegilops tauschii.</title>
        <authorList>
            <person name="Luo M.C."/>
            <person name="Gu Y.Q."/>
            <person name="Puiu D."/>
            <person name="Wang H."/>
            <person name="Twardziok S.O."/>
            <person name="Deal K.R."/>
            <person name="Huo N."/>
            <person name="Zhu T."/>
            <person name="Wang L."/>
            <person name="Wang Y."/>
            <person name="McGuire P.E."/>
            <person name="Liu S."/>
            <person name="Long H."/>
            <person name="Ramasamy R.K."/>
            <person name="Rodriguez J.C."/>
            <person name="Van S.L."/>
            <person name="Yuan L."/>
            <person name="Wang Z."/>
            <person name="Xia Z."/>
            <person name="Xiao L."/>
            <person name="Anderson O.D."/>
            <person name="Ouyang S."/>
            <person name="Liang Y."/>
            <person name="Zimin A.V."/>
            <person name="Pertea G."/>
            <person name="Qi P."/>
            <person name="Bennetzen J.L."/>
            <person name="Dai X."/>
            <person name="Dawson M.W."/>
            <person name="Muller H.G."/>
            <person name="Kugler K."/>
            <person name="Rivarola-Duarte L."/>
            <person name="Spannagl M."/>
            <person name="Mayer K.F.X."/>
            <person name="Lu F.H."/>
            <person name="Bevan M.W."/>
            <person name="Leroy P."/>
            <person name="Li P."/>
            <person name="You F.M."/>
            <person name="Sun Q."/>
            <person name="Liu Z."/>
            <person name="Lyons E."/>
            <person name="Wicker T."/>
            <person name="Salzberg S.L."/>
            <person name="Devos K.M."/>
            <person name="Dvorak J."/>
        </authorList>
    </citation>
    <scope>NUCLEOTIDE SEQUENCE [LARGE SCALE GENOMIC DNA]</scope>
    <source>
        <strain evidence="1">cv. AL8/78</strain>
    </source>
</reference>
<protein>
    <submittedName>
        <fullName evidence="1">Uncharacterized protein</fullName>
    </submittedName>
</protein>
<reference evidence="2" key="2">
    <citation type="journal article" date="2017" name="Nat. Plants">
        <title>The Aegilops tauschii genome reveals multiple impacts of transposons.</title>
        <authorList>
            <person name="Zhao G."/>
            <person name="Zou C."/>
            <person name="Li K."/>
            <person name="Wang K."/>
            <person name="Li T."/>
            <person name="Gao L."/>
            <person name="Zhang X."/>
            <person name="Wang H."/>
            <person name="Yang Z."/>
            <person name="Liu X."/>
            <person name="Jiang W."/>
            <person name="Mao L."/>
            <person name="Kong X."/>
            <person name="Jiao Y."/>
            <person name="Jia J."/>
        </authorList>
    </citation>
    <scope>NUCLEOTIDE SEQUENCE [LARGE SCALE GENOMIC DNA]</scope>
    <source>
        <strain evidence="2">cv. AL8/78</strain>
    </source>
</reference>